<evidence type="ECO:0000256" key="3">
    <source>
        <dbReference type="SAM" id="MobiDB-lite"/>
    </source>
</evidence>
<protein>
    <recommendedName>
        <fullName evidence="4">Ubiquitin-like protease family profile domain-containing protein</fullName>
    </recommendedName>
</protein>
<feature type="region of interest" description="Disordered" evidence="3">
    <location>
        <begin position="157"/>
        <end position="280"/>
    </location>
</feature>
<feature type="compositionally biased region" description="Acidic residues" evidence="3">
    <location>
        <begin position="505"/>
        <end position="515"/>
    </location>
</feature>
<feature type="compositionally biased region" description="Basic and acidic residues" evidence="3">
    <location>
        <begin position="42"/>
        <end position="63"/>
    </location>
</feature>
<feature type="region of interest" description="Disordered" evidence="3">
    <location>
        <begin position="487"/>
        <end position="515"/>
    </location>
</feature>
<evidence type="ECO:0000256" key="2">
    <source>
        <dbReference type="ARBA" id="ARBA00022801"/>
    </source>
</evidence>
<evidence type="ECO:0000313" key="5">
    <source>
        <dbReference type="EMBL" id="KAG7381140.1"/>
    </source>
</evidence>
<feature type="compositionally biased region" description="Basic residues" evidence="3">
    <location>
        <begin position="7"/>
        <end position="20"/>
    </location>
</feature>
<evidence type="ECO:0000313" key="6">
    <source>
        <dbReference type="Proteomes" id="UP000694044"/>
    </source>
</evidence>
<accession>A0A8T1VLZ2</accession>
<dbReference type="PANTHER" id="PTHR47764:SF2">
    <property type="entry name" value="UBIQUITIN-LIKE PROTEASE FAMILY PROFILE DOMAIN-CONTAINING PROTEIN"/>
    <property type="match status" value="1"/>
</dbReference>
<dbReference type="Proteomes" id="UP000694044">
    <property type="component" value="Unassembled WGS sequence"/>
</dbReference>
<feature type="compositionally biased region" description="Polar residues" evidence="3">
    <location>
        <begin position="171"/>
        <end position="182"/>
    </location>
</feature>
<gene>
    <name evidence="5" type="ORF">PHYPSEUDO_006421</name>
</gene>
<dbReference type="AlphaFoldDB" id="A0A8T1VLZ2"/>
<feature type="compositionally biased region" description="Polar residues" evidence="3">
    <location>
        <begin position="225"/>
        <end position="245"/>
    </location>
</feature>
<dbReference type="GO" id="GO:0008234">
    <property type="term" value="F:cysteine-type peptidase activity"/>
    <property type="evidence" value="ECO:0007669"/>
    <property type="project" value="InterPro"/>
</dbReference>
<dbReference type="InterPro" id="IPR003653">
    <property type="entry name" value="Peptidase_C48_C"/>
</dbReference>
<dbReference type="PROSITE" id="PS50600">
    <property type="entry name" value="ULP_PROTEASE"/>
    <property type="match status" value="1"/>
</dbReference>
<reference evidence="5" key="1">
    <citation type="submission" date="2021-02" db="EMBL/GenBank/DDBJ databases">
        <authorList>
            <person name="Palmer J.M."/>
        </authorList>
    </citation>
    <scope>NUCLEOTIDE SEQUENCE</scope>
    <source>
        <strain evidence="5">SCRP734</strain>
    </source>
</reference>
<keyword evidence="1" id="KW-0645">Protease</keyword>
<organism evidence="5 6">
    <name type="scientific">Phytophthora pseudosyringae</name>
    <dbReference type="NCBI Taxonomy" id="221518"/>
    <lineage>
        <taxon>Eukaryota</taxon>
        <taxon>Sar</taxon>
        <taxon>Stramenopiles</taxon>
        <taxon>Oomycota</taxon>
        <taxon>Peronosporomycetes</taxon>
        <taxon>Peronosporales</taxon>
        <taxon>Peronosporaceae</taxon>
        <taxon>Phytophthora</taxon>
    </lineage>
</organism>
<evidence type="ECO:0000256" key="1">
    <source>
        <dbReference type="ARBA" id="ARBA00022670"/>
    </source>
</evidence>
<evidence type="ECO:0000259" key="4">
    <source>
        <dbReference type="PROSITE" id="PS50600"/>
    </source>
</evidence>
<proteinExistence type="predicted"/>
<keyword evidence="6" id="KW-1185">Reference proteome</keyword>
<comment type="caution">
    <text evidence="5">The sequence shown here is derived from an EMBL/GenBank/DDBJ whole genome shotgun (WGS) entry which is preliminary data.</text>
</comment>
<dbReference type="PANTHER" id="PTHR47764">
    <property type="entry name" value="UBIQUITIN-LIKE-SPECIFIC PROTEASE 2B-RELATED"/>
    <property type="match status" value="1"/>
</dbReference>
<dbReference type="GO" id="GO:0006508">
    <property type="term" value="P:proteolysis"/>
    <property type="evidence" value="ECO:0007669"/>
    <property type="project" value="UniProtKB-KW"/>
</dbReference>
<dbReference type="OrthoDB" id="442460at2759"/>
<sequence length="805" mass="90090">MEDGRRRFGAMRHHTSRMHAQRSDDSRPANTLEFSTVAAERSVPRHRDNFHFGGGDGRDRQLEGPHAPSKYTSGARPKASGQSISAPGSSITSAASSSSLTGVSDGVLRKVFIPPKTQSSFLDNLTNMTKKNTMQNRGVGTKNKLMAYSTPASSLEVASAPAPKRDVSRLHTGSSGWVNTRAKQPASKPRTLLTSTEERAKLNNSGRKTSPPVVRHYSLRDRNKSSLFGHSPTSTAPFSVRNSRATRLGKRKLNSEGSAAKPIALDSDSDSELEVQSRGTSRSEDFCGKVLNVTRQNGAEQDQEVKSAAIDLDDMAMHAMARIDNCDMMIGLFQCIVDLIFQGDRVCMRNIRGKNEKWPFKEYYILNYDQLRDVRLYSVSKEIELSAEIGAEEGDMMEQLLDEASFMIFKLPFPEEADQVAMKTFYDPAGSDVPKGYMVLRPSEDATGGDLNQIQDHLRAVTDVQAMEDKKQAKEHLQALLKDPFSYQSSRRSRRRRRNGADADSPSESEEDDVEGSITVLTYPLPPCTSDIVTIIRRDVSRLKPRRYLNDNIIDYYFKRMMLDSFRDNKIVQEKVLFLSSHFYSRLRSGKGSTARERMKAGYKNVSNWLARSNFFNRSIIFIPINKDLHWSLAVILNPSIAGSDANNEEAFSCIAVLDPLGSYHRKAAIIRNLKAFLRMQWENSQGRVVDDSVPEYGVDRVLTVNVKAPQQENSYDCGVYVLKFAEVILKNCLELDLLGQNEGVIGKAVTDEDLDALITPSAFSAEDITSTRKQIQQYIEADAREDQALKNEEKAKVPKFQQPE</sequence>
<feature type="compositionally biased region" description="Low complexity" evidence="3">
    <location>
        <begin position="83"/>
        <end position="100"/>
    </location>
</feature>
<name>A0A8T1VLZ2_9STRA</name>
<dbReference type="EMBL" id="JAGDFM010000260">
    <property type="protein sequence ID" value="KAG7381140.1"/>
    <property type="molecule type" value="Genomic_DNA"/>
</dbReference>
<keyword evidence="2" id="KW-0378">Hydrolase</keyword>
<feature type="region of interest" description="Disordered" evidence="3">
    <location>
        <begin position="1"/>
        <end position="100"/>
    </location>
</feature>
<feature type="domain" description="Ubiquitin-like protease family profile" evidence="4">
    <location>
        <begin position="533"/>
        <end position="729"/>
    </location>
</feature>
<dbReference type="Pfam" id="PF02902">
    <property type="entry name" value="Peptidase_C48"/>
    <property type="match status" value="1"/>
</dbReference>